<evidence type="ECO:0000313" key="2">
    <source>
        <dbReference type="Ensembl" id="ENSPFOP00000013202.1"/>
    </source>
</evidence>
<dbReference type="InterPro" id="IPR029071">
    <property type="entry name" value="Ubiquitin-like_domsf"/>
</dbReference>
<evidence type="ECO:0000313" key="3">
    <source>
        <dbReference type="Proteomes" id="UP000028760"/>
    </source>
</evidence>
<sequence length="90" mass="10262">EAMVCQVLICFEQNRKLPIDVCKQEEDLAITPVGKLKEKIQERRPDAEKAKMGLIYKTQTLEETQMLAEYGIKHKSEIQAVVRCDGGLEL</sequence>
<dbReference type="Gene3D" id="3.10.20.90">
    <property type="entry name" value="Phosphatidylinositol 3-kinase Catalytic Subunit, Chain A, domain 1"/>
    <property type="match status" value="1"/>
</dbReference>
<dbReference type="PROSITE" id="PS50053">
    <property type="entry name" value="UBIQUITIN_2"/>
    <property type="match status" value="1"/>
</dbReference>
<organism evidence="2 3">
    <name type="scientific">Poecilia formosa</name>
    <name type="common">Amazon molly</name>
    <name type="synonym">Limia formosa</name>
    <dbReference type="NCBI Taxonomy" id="48698"/>
    <lineage>
        <taxon>Eukaryota</taxon>
        <taxon>Metazoa</taxon>
        <taxon>Chordata</taxon>
        <taxon>Craniata</taxon>
        <taxon>Vertebrata</taxon>
        <taxon>Euteleostomi</taxon>
        <taxon>Actinopterygii</taxon>
        <taxon>Neopterygii</taxon>
        <taxon>Teleostei</taxon>
        <taxon>Neoteleostei</taxon>
        <taxon>Acanthomorphata</taxon>
        <taxon>Ovalentaria</taxon>
        <taxon>Atherinomorphae</taxon>
        <taxon>Cyprinodontiformes</taxon>
        <taxon>Poeciliidae</taxon>
        <taxon>Poeciliinae</taxon>
        <taxon>Poecilia</taxon>
    </lineage>
</organism>
<reference evidence="2" key="2">
    <citation type="submission" date="2025-08" db="UniProtKB">
        <authorList>
            <consortium name="Ensembl"/>
        </authorList>
    </citation>
    <scope>IDENTIFICATION</scope>
</reference>
<dbReference type="SUPFAM" id="SSF54236">
    <property type="entry name" value="Ubiquitin-like"/>
    <property type="match status" value="1"/>
</dbReference>
<feature type="domain" description="Ubiquitin-like" evidence="1">
    <location>
        <begin position="33"/>
        <end position="87"/>
    </location>
</feature>
<dbReference type="InterPro" id="IPR000626">
    <property type="entry name" value="Ubiquitin-like_dom"/>
</dbReference>
<reference evidence="3" key="1">
    <citation type="submission" date="2013-10" db="EMBL/GenBank/DDBJ databases">
        <authorList>
            <person name="Schartl M."/>
            <person name="Warren W."/>
        </authorList>
    </citation>
    <scope>NUCLEOTIDE SEQUENCE [LARGE SCALE GENOMIC DNA]</scope>
    <source>
        <strain evidence="3">female</strain>
    </source>
</reference>
<protein>
    <recommendedName>
        <fullName evidence="1">Ubiquitin-like domain-containing protein</fullName>
    </recommendedName>
</protein>
<dbReference type="EMBL" id="AYCK01004423">
    <property type="status" value="NOT_ANNOTATED_CDS"/>
    <property type="molecule type" value="Genomic_DNA"/>
</dbReference>
<proteinExistence type="predicted"/>
<dbReference type="STRING" id="48698.ENSPFOP00000013202"/>
<dbReference type="Ensembl" id="ENSPFOT00000013220.1">
    <property type="protein sequence ID" value="ENSPFOP00000013202.1"/>
    <property type="gene ID" value="ENSPFOG00000013201.1"/>
</dbReference>
<keyword evidence="3" id="KW-1185">Reference proteome</keyword>
<evidence type="ECO:0000259" key="1">
    <source>
        <dbReference type="PROSITE" id="PS50053"/>
    </source>
</evidence>
<dbReference type="Proteomes" id="UP000028760">
    <property type="component" value="Unassembled WGS sequence"/>
</dbReference>
<dbReference type="AlphaFoldDB" id="A0A087Y599"/>
<dbReference type="Pfam" id="PF00240">
    <property type="entry name" value="ubiquitin"/>
    <property type="match status" value="1"/>
</dbReference>
<reference evidence="2" key="3">
    <citation type="submission" date="2025-09" db="UniProtKB">
        <authorList>
            <consortium name="Ensembl"/>
        </authorList>
    </citation>
    <scope>IDENTIFICATION</scope>
</reference>
<accession>A0A087Y599</accession>
<name>A0A087Y599_POEFO</name>
<dbReference type="CDD" id="cd17039">
    <property type="entry name" value="Ubl_ubiquitin_like"/>
    <property type="match status" value="1"/>
</dbReference>